<evidence type="ECO:0000313" key="2">
    <source>
        <dbReference type="Proteomes" id="UP001482620"/>
    </source>
</evidence>
<dbReference type="EMBL" id="JAHRIQ010047200">
    <property type="protein sequence ID" value="MEQ2236312.1"/>
    <property type="molecule type" value="Genomic_DNA"/>
</dbReference>
<accession>A0ABV0TTS1</accession>
<name>A0ABV0TTS1_9TELE</name>
<organism evidence="1 2">
    <name type="scientific">Ilyodon furcidens</name>
    <name type="common">goldbreast splitfin</name>
    <dbReference type="NCBI Taxonomy" id="33524"/>
    <lineage>
        <taxon>Eukaryota</taxon>
        <taxon>Metazoa</taxon>
        <taxon>Chordata</taxon>
        <taxon>Craniata</taxon>
        <taxon>Vertebrata</taxon>
        <taxon>Euteleostomi</taxon>
        <taxon>Actinopterygii</taxon>
        <taxon>Neopterygii</taxon>
        <taxon>Teleostei</taxon>
        <taxon>Neoteleostei</taxon>
        <taxon>Acanthomorphata</taxon>
        <taxon>Ovalentaria</taxon>
        <taxon>Atherinomorphae</taxon>
        <taxon>Cyprinodontiformes</taxon>
        <taxon>Goodeidae</taxon>
        <taxon>Ilyodon</taxon>
    </lineage>
</organism>
<protein>
    <submittedName>
        <fullName evidence="1">Uncharacterized protein</fullName>
    </submittedName>
</protein>
<keyword evidence="2" id="KW-1185">Reference proteome</keyword>
<reference evidence="1 2" key="1">
    <citation type="submission" date="2021-06" db="EMBL/GenBank/DDBJ databases">
        <authorList>
            <person name="Palmer J.M."/>
        </authorList>
    </citation>
    <scope>NUCLEOTIDE SEQUENCE [LARGE SCALE GENOMIC DNA]</scope>
    <source>
        <strain evidence="2">if_2019</strain>
        <tissue evidence="1">Muscle</tissue>
    </source>
</reference>
<dbReference type="Proteomes" id="UP001482620">
    <property type="component" value="Unassembled WGS sequence"/>
</dbReference>
<proteinExistence type="predicted"/>
<gene>
    <name evidence="1" type="ORF">ILYODFUR_011384</name>
</gene>
<sequence length="150" mass="16844">MPLQDPSTCQPPSSCSPLVARLLKASRQLSTRRWPLRTGTRPPLRHSRILPAQIPPTKRTLSLTEEGLQKTRSDLLCSCRIISSVLNEVLKPAFVGKSSHQSINTVFIYLCKTNGLYKPVRRSRKCLQTTEVIEGFLFISRLDVVFPAVT</sequence>
<comment type="caution">
    <text evidence="1">The sequence shown here is derived from an EMBL/GenBank/DDBJ whole genome shotgun (WGS) entry which is preliminary data.</text>
</comment>
<evidence type="ECO:0000313" key="1">
    <source>
        <dbReference type="EMBL" id="MEQ2236312.1"/>
    </source>
</evidence>